<name>A0A8H6NJ81_9PEZI</name>
<evidence type="ECO:0000313" key="3">
    <source>
        <dbReference type="Proteomes" id="UP000639643"/>
    </source>
</evidence>
<dbReference type="AlphaFoldDB" id="A0A8H6NJ81"/>
<accession>A0A8H6NJ81</accession>
<sequence length="390" mass="42113">MNSQTETPRSAFPDPKEYLDDPRFHQTFTLPPGPTRPHSFTVSYSDYGYRNKEHPELERVLLLCGPLLGSRYLHIAKDALAKHHRVRIIDADRPGFGGTSGVPTPGDRVAAWLEIVPALLSHLGVRHVSVAAHSGGTIYALNVVLRLRHLLHPEKPYVALCAPWVRPARSGAPLMSLAGAVLPEGLVGGFDKVAAFVNRNIAPAVRVSGSLVPSLGGKAVLAPGVDRGMVEFEERLWGPLIDRVYSESVRGLGQDSVLLLKRDGKNGDWGGWEDYDDYVPMLAAAEGEGAGKLWVEVFFAESDVMIGVGAGPKWIEECWRAEVRGGGIEFASRVVPGSDHDTIAHIRFGVFEEIFSRMSGEDAVETPPVAAGTASVATEQPAPLREGVAV</sequence>
<reference evidence="2" key="1">
    <citation type="journal article" date="2020" name="Phytopathology">
        <title>Genome Sequence Resources of Colletotrichum truncatum, C. plurivorum, C. musicola, and C. sojae: Four Species Pathogenic to Soybean (Glycine max).</title>
        <authorList>
            <person name="Rogerio F."/>
            <person name="Boufleur T.R."/>
            <person name="Ciampi-Guillardi M."/>
            <person name="Sukno S.A."/>
            <person name="Thon M.R."/>
            <person name="Massola Junior N.S."/>
            <person name="Baroncelli R."/>
        </authorList>
    </citation>
    <scope>NUCLEOTIDE SEQUENCE</scope>
    <source>
        <strain evidence="2">LFN0074</strain>
    </source>
</reference>
<evidence type="ECO:0000313" key="2">
    <source>
        <dbReference type="EMBL" id="KAF6835384.1"/>
    </source>
</evidence>
<dbReference type="Proteomes" id="UP000639643">
    <property type="component" value="Unassembled WGS sequence"/>
</dbReference>
<comment type="caution">
    <text evidence="2">The sequence shown here is derived from an EMBL/GenBank/DDBJ whole genome shotgun (WGS) entry which is preliminary data.</text>
</comment>
<dbReference type="Gene3D" id="3.40.50.1820">
    <property type="entry name" value="alpha/beta hydrolase"/>
    <property type="match status" value="1"/>
</dbReference>
<protein>
    <recommendedName>
        <fullName evidence="4">AB hydrolase-1 domain-containing protein</fullName>
    </recommendedName>
</protein>
<feature type="region of interest" description="Disordered" evidence="1">
    <location>
        <begin position="369"/>
        <end position="390"/>
    </location>
</feature>
<dbReference type="OrthoDB" id="294702at2759"/>
<keyword evidence="3" id="KW-1185">Reference proteome</keyword>
<gene>
    <name evidence="2" type="ORF">CMUS01_05797</name>
</gene>
<dbReference type="InterPro" id="IPR029058">
    <property type="entry name" value="AB_hydrolase_fold"/>
</dbReference>
<proteinExistence type="predicted"/>
<dbReference type="SUPFAM" id="SSF53474">
    <property type="entry name" value="alpha/beta-Hydrolases"/>
    <property type="match status" value="1"/>
</dbReference>
<dbReference type="EMBL" id="WIGM01000178">
    <property type="protein sequence ID" value="KAF6835384.1"/>
    <property type="molecule type" value="Genomic_DNA"/>
</dbReference>
<evidence type="ECO:0008006" key="4">
    <source>
        <dbReference type="Google" id="ProtNLM"/>
    </source>
</evidence>
<evidence type="ECO:0000256" key="1">
    <source>
        <dbReference type="SAM" id="MobiDB-lite"/>
    </source>
</evidence>
<organism evidence="2 3">
    <name type="scientific">Colletotrichum musicola</name>
    <dbReference type="NCBI Taxonomy" id="2175873"/>
    <lineage>
        <taxon>Eukaryota</taxon>
        <taxon>Fungi</taxon>
        <taxon>Dikarya</taxon>
        <taxon>Ascomycota</taxon>
        <taxon>Pezizomycotina</taxon>
        <taxon>Sordariomycetes</taxon>
        <taxon>Hypocreomycetidae</taxon>
        <taxon>Glomerellales</taxon>
        <taxon>Glomerellaceae</taxon>
        <taxon>Colletotrichum</taxon>
        <taxon>Colletotrichum orchidearum species complex</taxon>
    </lineage>
</organism>